<evidence type="ECO:0000256" key="8">
    <source>
        <dbReference type="ARBA" id="ARBA00022679"/>
    </source>
</evidence>
<dbReference type="PANTHER" id="PTHR43340:SF1">
    <property type="entry name" value="HYPOXANTHINE PHOSPHORIBOSYLTRANSFERASE"/>
    <property type="match status" value="1"/>
</dbReference>
<dbReference type="NCBIfam" id="TIGR01203">
    <property type="entry name" value="HGPRTase"/>
    <property type="match status" value="1"/>
</dbReference>
<keyword evidence="11 15" id="KW-0547">Nucleotide-binding</keyword>
<dbReference type="Pfam" id="PF00156">
    <property type="entry name" value="Pribosyltran"/>
    <property type="match status" value="1"/>
</dbReference>
<organism evidence="17 18">
    <name type="scientific">Mariniblastus fucicola</name>
    <dbReference type="NCBI Taxonomy" id="980251"/>
    <lineage>
        <taxon>Bacteria</taxon>
        <taxon>Pseudomonadati</taxon>
        <taxon>Planctomycetota</taxon>
        <taxon>Planctomycetia</taxon>
        <taxon>Pirellulales</taxon>
        <taxon>Pirellulaceae</taxon>
        <taxon>Mariniblastus</taxon>
    </lineage>
</organism>
<dbReference type="GO" id="GO:0032264">
    <property type="term" value="P:IMP salvage"/>
    <property type="evidence" value="ECO:0007669"/>
    <property type="project" value="UniProtKB-UniPathway"/>
</dbReference>
<dbReference type="GO" id="GO:0052657">
    <property type="term" value="F:guanine phosphoribosyltransferase activity"/>
    <property type="evidence" value="ECO:0007669"/>
    <property type="project" value="RHEA"/>
</dbReference>
<sequence length="174" mass="19390">MKTLLDENQLNDGVEKLADAINAHYGDKPLTIICILTGSIVLGADLIRKLRMPTRVGVLQTSSYEGTERGDLTINAEMMLDIKDREVLLIDDIFDTGHTLDKVTALVADYGPTSLQSAVLLCKTGRQEVEYRPEFIAFDIPDEFVVGYGLDYNDEYRNLPYLACLEDSDLEPNA</sequence>
<accession>A0A5B9PBQ0</accession>
<evidence type="ECO:0000256" key="13">
    <source>
        <dbReference type="ARBA" id="ARBA00048811"/>
    </source>
</evidence>
<keyword evidence="10 15" id="KW-0660">Purine salvage</keyword>
<evidence type="ECO:0000313" key="17">
    <source>
        <dbReference type="EMBL" id="QEG20583.1"/>
    </source>
</evidence>
<dbReference type="GO" id="GO:0000166">
    <property type="term" value="F:nucleotide binding"/>
    <property type="evidence" value="ECO:0007669"/>
    <property type="project" value="UniProtKB-KW"/>
</dbReference>
<evidence type="ECO:0000256" key="5">
    <source>
        <dbReference type="ARBA" id="ARBA00011895"/>
    </source>
</evidence>
<dbReference type="InterPro" id="IPR000836">
    <property type="entry name" value="PRTase_dom"/>
</dbReference>
<dbReference type="PANTHER" id="PTHR43340">
    <property type="entry name" value="HYPOXANTHINE-GUANINE PHOSPHORIBOSYLTRANSFERASE"/>
    <property type="match status" value="1"/>
</dbReference>
<comment type="catalytic activity">
    <reaction evidence="13">
        <text>GMP + diphosphate = guanine + 5-phospho-alpha-D-ribose 1-diphosphate</text>
        <dbReference type="Rhea" id="RHEA:25424"/>
        <dbReference type="ChEBI" id="CHEBI:16235"/>
        <dbReference type="ChEBI" id="CHEBI:33019"/>
        <dbReference type="ChEBI" id="CHEBI:58017"/>
        <dbReference type="ChEBI" id="CHEBI:58115"/>
        <dbReference type="EC" id="2.4.2.8"/>
    </reaction>
    <physiologicalReaction direction="right-to-left" evidence="13">
        <dbReference type="Rhea" id="RHEA:25426"/>
    </physiologicalReaction>
</comment>
<evidence type="ECO:0000256" key="2">
    <source>
        <dbReference type="ARBA" id="ARBA00004496"/>
    </source>
</evidence>
<gene>
    <name evidence="17" type="primary">hpt</name>
    <name evidence="17" type="ORF">MFFC18_04320</name>
</gene>
<reference evidence="17 18" key="1">
    <citation type="submission" date="2019-08" db="EMBL/GenBank/DDBJ databases">
        <title>Deep-cultivation of Planctomycetes and their phenomic and genomic characterization uncovers novel biology.</title>
        <authorList>
            <person name="Wiegand S."/>
            <person name="Jogler M."/>
            <person name="Boedeker C."/>
            <person name="Pinto D."/>
            <person name="Vollmers J."/>
            <person name="Rivas-Marin E."/>
            <person name="Kohn T."/>
            <person name="Peeters S.H."/>
            <person name="Heuer A."/>
            <person name="Rast P."/>
            <person name="Oberbeckmann S."/>
            <person name="Bunk B."/>
            <person name="Jeske O."/>
            <person name="Meyerdierks A."/>
            <person name="Storesund J.E."/>
            <person name="Kallscheuer N."/>
            <person name="Luecker S."/>
            <person name="Lage O.M."/>
            <person name="Pohl T."/>
            <person name="Merkel B.J."/>
            <person name="Hornburger P."/>
            <person name="Mueller R.-W."/>
            <person name="Bruemmer F."/>
            <person name="Labrenz M."/>
            <person name="Spormann A.M."/>
            <person name="Op den Camp H."/>
            <person name="Overmann J."/>
            <person name="Amann R."/>
            <person name="Jetten M.S.M."/>
            <person name="Mascher T."/>
            <person name="Medema M.H."/>
            <person name="Devos D.P."/>
            <person name="Kaster A.-K."/>
            <person name="Ovreas L."/>
            <person name="Rohde M."/>
            <person name="Galperin M.Y."/>
            <person name="Jogler C."/>
        </authorList>
    </citation>
    <scope>NUCLEOTIDE SEQUENCE [LARGE SCALE GENOMIC DNA]</scope>
    <source>
        <strain evidence="17 18">FC18</strain>
    </source>
</reference>
<evidence type="ECO:0000256" key="9">
    <source>
        <dbReference type="ARBA" id="ARBA00022723"/>
    </source>
</evidence>
<dbReference type="GO" id="GO:0004422">
    <property type="term" value="F:hypoxanthine phosphoribosyltransferase activity"/>
    <property type="evidence" value="ECO:0007669"/>
    <property type="project" value="InterPro"/>
</dbReference>
<evidence type="ECO:0000256" key="15">
    <source>
        <dbReference type="RuleBase" id="RU364099"/>
    </source>
</evidence>
<dbReference type="EC" id="2.4.2.8" evidence="5 15"/>
<dbReference type="InterPro" id="IPR029057">
    <property type="entry name" value="PRTase-like"/>
</dbReference>
<keyword evidence="12 15" id="KW-0460">Magnesium</keyword>
<comment type="pathway">
    <text evidence="3 15">Purine metabolism; IMP biosynthesis via salvage pathway; IMP from hypoxanthine: step 1/1.</text>
</comment>
<keyword evidence="9 15" id="KW-0479">Metal-binding</keyword>
<dbReference type="InterPro" id="IPR005904">
    <property type="entry name" value="Hxn_phspho_trans"/>
</dbReference>
<evidence type="ECO:0000313" key="18">
    <source>
        <dbReference type="Proteomes" id="UP000322214"/>
    </source>
</evidence>
<evidence type="ECO:0000256" key="7">
    <source>
        <dbReference type="ARBA" id="ARBA00022676"/>
    </source>
</evidence>
<evidence type="ECO:0000256" key="11">
    <source>
        <dbReference type="ARBA" id="ARBA00022741"/>
    </source>
</evidence>
<dbReference type="KEGG" id="mff:MFFC18_04320"/>
<dbReference type="STRING" id="980251.GCA_001642875_02384"/>
<comment type="subcellular location">
    <subcellularLocation>
        <location evidence="2 15">Cytoplasm</location>
    </subcellularLocation>
</comment>
<dbReference type="GO" id="GO:0032263">
    <property type="term" value="P:GMP salvage"/>
    <property type="evidence" value="ECO:0007669"/>
    <property type="project" value="TreeGrafter"/>
</dbReference>
<evidence type="ECO:0000256" key="4">
    <source>
        <dbReference type="ARBA" id="ARBA00008391"/>
    </source>
</evidence>
<keyword evidence="6 15" id="KW-0963">Cytoplasm</keyword>
<keyword evidence="8 15" id="KW-0808">Transferase</keyword>
<evidence type="ECO:0000256" key="3">
    <source>
        <dbReference type="ARBA" id="ARBA00004669"/>
    </source>
</evidence>
<dbReference type="InterPro" id="IPR050408">
    <property type="entry name" value="HGPRT"/>
</dbReference>
<dbReference type="SUPFAM" id="SSF53271">
    <property type="entry name" value="PRTase-like"/>
    <property type="match status" value="1"/>
</dbReference>
<dbReference type="GO" id="GO:0005829">
    <property type="term" value="C:cytosol"/>
    <property type="evidence" value="ECO:0007669"/>
    <property type="project" value="TreeGrafter"/>
</dbReference>
<keyword evidence="18" id="KW-1185">Reference proteome</keyword>
<evidence type="ECO:0000259" key="16">
    <source>
        <dbReference type="Pfam" id="PF00156"/>
    </source>
</evidence>
<dbReference type="Proteomes" id="UP000322214">
    <property type="component" value="Chromosome"/>
</dbReference>
<dbReference type="GO" id="GO:0046100">
    <property type="term" value="P:hypoxanthine metabolic process"/>
    <property type="evidence" value="ECO:0007669"/>
    <property type="project" value="TreeGrafter"/>
</dbReference>
<evidence type="ECO:0000256" key="10">
    <source>
        <dbReference type="ARBA" id="ARBA00022726"/>
    </source>
</evidence>
<dbReference type="Gene3D" id="3.40.50.2020">
    <property type="match status" value="1"/>
</dbReference>
<comment type="similarity">
    <text evidence="4 15">Belongs to the purine/pyrimidine phosphoribosyltransferase family.</text>
</comment>
<evidence type="ECO:0000256" key="12">
    <source>
        <dbReference type="ARBA" id="ARBA00022842"/>
    </source>
</evidence>
<feature type="domain" description="Phosphoribosyltransferase" evidence="16">
    <location>
        <begin position="3"/>
        <end position="152"/>
    </location>
</feature>
<dbReference type="GO" id="GO:0000287">
    <property type="term" value="F:magnesium ion binding"/>
    <property type="evidence" value="ECO:0007669"/>
    <property type="project" value="TreeGrafter"/>
</dbReference>
<dbReference type="CDD" id="cd06223">
    <property type="entry name" value="PRTases_typeI"/>
    <property type="match status" value="1"/>
</dbReference>
<evidence type="ECO:0000256" key="6">
    <source>
        <dbReference type="ARBA" id="ARBA00022490"/>
    </source>
</evidence>
<dbReference type="GO" id="GO:0006166">
    <property type="term" value="P:purine ribonucleoside salvage"/>
    <property type="evidence" value="ECO:0007669"/>
    <property type="project" value="UniProtKB-KW"/>
</dbReference>
<evidence type="ECO:0000256" key="1">
    <source>
        <dbReference type="ARBA" id="ARBA00001946"/>
    </source>
</evidence>
<dbReference type="RefSeq" id="WP_075084806.1">
    <property type="nucleotide sequence ID" value="NZ_CP042912.1"/>
</dbReference>
<dbReference type="OrthoDB" id="9802824at2"/>
<dbReference type="AlphaFoldDB" id="A0A5B9PBQ0"/>
<dbReference type="UniPathway" id="UPA00591">
    <property type="reaction ID" value="UER00648"/>
</dbReference>
<proteinExistence type="inferred from homology"/>
<dbReference type="EMBL" id="CP042912">
    <property type="protein sequence ID" value="QEG20583.1"/>
    <property type="molecule type" value="Genomic_DNA"/>
</dbReference>
<name>A0A5B9PBQ0_9BACT</name>
<comment type="catalytic activity">
    <reaction evidence="14">
        <text>IMP + diphosphate = hypoxanthine + 5-phospho-alpha-D-ribose 1-diphosphate</text>
        <dbReference type="Rhea" id="RHEA:17973"/>
        <dbReference type="ChEBI" id="CHEBI:17368"/>
        <dbReference type="ChEBI" id="CHEBI:33019"/>
        <dbReference type="ChEBI" id="CHEBI:58017"/>
        <dbReference type="ChEBI" id="CHEBI:58053"/>
        <dbReference type="EC" id="2.4.2.8"/>
    </reaction>
    <physiologicalReaction direction="right-to-left" evidence="14">
        <dbReference type="Rhea" id="RHEA:17975"/>
    </physiologicalReaction>
</comment>
<evidence type="ECO:0000256" key="14">
    <source>
        <dbReference type="ARBA" id="ARBA00049402"/>
    </source>
</evidence>
<dbReference type="GO" id="GO:0006178">
    <property type="term" value="P:guanine salvage"/>
    <property type="evidence" value="ECO:0007669"/>
    <property type="project" value="TreeGrafter"/>
</dbReference>
<keyword evidence="7 15" id="KW-0328">Glycosyltransferase</keyword>
<protein>
    <recommendedName>
        <fullName evidence="5 15">Hypoxanthine phosphoribosyltransferase</fullName>
        <ecNumber evidence="5 15">2.4.2.8</ecNumber>
    </recommendedName>
</protein>
<comment type="cofactor">
    <cofactor evidence="1 15">
        <name>Mg(2+)</name>
        <dbReference type="ChEBI" id="CHEBI:18420"/>
    </cofactor>
</comment>